<dbReference type="Ensembl" id="ENSTGUT00000038449.1">
    <property type="protein sequence ID" value="ENSTGUP00000028284.1"/>
    <property type="gene ID" value="ENSTGUG00000025487.1"/>
</dbReference>
<dbReference type="InParanoid" id="A0A674GYT4"/>
<organism evidence="1 2">
    <name type="scientific">Taeniopygia guttata</name>
    <name type="common">Zebra finch</name>
    <name type="synonym">Poephila guttata</name>
    <dbReference type="NCBI Taxonomy" id="59729"/>
    <lineage>
        <taxon>Eukaryota</taxon>
        <taxon>Metazoa</taxon>
        <taxon>Chordata</taxon>
        <taxon>Craniata</taxon>
        <taxon>Vertebrata</taxon>
        <taxon>Euteleostomi</taxon>
        <taxon>Archelosauria</taxon>
        <taxon>Archosauria</taxon>
        <taxon>Dinosauria</taxon>
        <taxon>Saurischia</taxon>
        <taxon>Theropoda</taxon>
        <taxon>Coelurosauria</taxon>
        <taxon>Aves</taxon>
        <taxon>Neognathae</taxon>
        <taxon>Neoaves</taxon>
        <taxon>Telluraves</taxon>
        <taxon>Australaves</taxon>
        <taxon>Passeriformes</taxon>
        <taxon>Passeroidea</taxon>
        <taxon>Estrildidae</taxon>
        <taxon>Estrildinae</taxon>
        <taxon>Taeniopygia</taxon>
    </lineage>
</organism>
<name>A0A674GYT4_TAEGU</name>
<evidence type="ECO:0000313" key="2">
    <source>
        <dbReference type="Proteomes" id="UP000007754"/>
    </source>
</evidence>
<sequence length="94" mass="10734">MKLNISFPAIGCQKTFYEKQMATEVLGDFFGEEWKGYWLLRFSNVSRGGQRGLEHKPYEEWLSDRGCLAWNEGGSVETLSRSTTTKKEIFVSSG</sequence>
<accession>A0A674GYT4</accession>
<reference evidence="1" key="3">
    <citation type="submission" date="2025-09" db="UniProtKB">
        <authorList>
            <consortium name="Ensembl"/>
        </authorList>
    </citation>
    <scope>IDENTIFICATION</scope>
</reference>
<proteinExistence type="predicted"/>
<reference evidence="1 2" key="1">
    <citation type="journal article" date="2010" name="Nature">
        <title>The genome of a songbird.</title>
        <authorList>
            <person name="Warren W.C."/>
            <person name="Clayton D.F."/>
            <person name="Ellegren H."/>
            <person name="Arnold A.P."/>
            <person name="Hillier L.W."/>
            <person name="Kunstner A."/>
            <person name="Searle S."/>
            <person name="White S."/>
            <person name="Vilella A.J."/>
            <person name="Fairley S."/>
            <person name="Heger A."/>
            <person name="Kong L."/>
            <person name="Ponting C.P."/>
            <person name="Jarvis E.D."/>
            <person name="Mello C.V."/>
            <person name="Minx P."/>
            <person name="Lovell P."/>
            <person name="Velho T.A."/>
            <person name="Ferris M."/>
            <person name="Balakrishnan C.N."/>
            <person name="Sinha S."/>
            <person name="Blatti C."/>
            <person name="London S.E."/>
            <person name="Li Y."/>
            <person name="Lin Y.C."/>
            <person name="George J."/>
            <person name="Sweedler J."/>
            <person name="Southey B."/>
            <person name="Gunaratne P."/>
            <person name="Watson M."/>
            <person name="Nam K."/>
            <person name="Backstrom N."/>
            <person name="Smeds L."/>
            <person name="Nabholz B."/>
            <person name="Itoh Y."/>
            <person name="Whitney O."/>
            <person name="Pfenning A.R."/>
            <person name="Howard J."/>
            <person name="Volker M."/>
            <person name="Skinner B.M."/>
            <person name="Griffin D.K."/>
            <person name="Ye L."/>
            <person name="McLaren W.M."/>
            <person name="Flicek P."/>
            <person name="Quesada V."/>
            <person name="Velasco G."/>
            <person name="Lopez-Otin C."/>
            <person name="Puente X.S."/>
            <person name="Olender T."/>
            <person name="Lancet D."/>
            <person name="Smit A.F."/>
            <person name="Hubley R."/>
            <person name="Konkel M.K."/>
            <person name="Walker J.A."/>
            <person name="Batzer M.A."/>
            <person name="Gu W."/>
            <person name="Pollock D.D."/>
            <person name="Chen L."/>
            <person name="Cheng Z."/>
            <person name="Eichler E.E."/>
            <person name="Stapley J."/>
            <person name="Slate J."/>
            <person name="Ekblom R."/>
            <person name="Birkhead T."/>
            <person name="Burke T."/>
            <person name="Burt D."/>
            <person name="Scharff C."/>
            <person name="Adam I."/>
            <person name="Richard H."/>
            <person name="Sultan M."/>
            <person name="Soldatov A."/>
            <person name="Lehrach H."/>
            <person name="Edwards S.V."/>
            <person name="Yang S.P."/>
            <person name="Li X."/>
            <person name="Graves T."/>
            <person name="Fulton L."/>
            <person name="Nelson J."/>
            <person name="Chinwalla A."/>
            <person name="Hou S."/>
            <person name="Mardis E.R."/>
            <person name="Wilson R.K."/>
        </authorList>
    </citation>
    <scope>NUCLEOTIDE SEQUENCE [LARGE SCALE GENOMIC DNA]</scope>
</reference>
<evidence type="ECO:0000313" key="1">
    <source>
        <dbReference type="Ensembl" id="ENSTGUP00000028284.1"/>
    </source>
</evidence>
<dbReference type="Proteomes" id="UP000007754">
    <property type="component" value="Chromosome Z"/>
</dbReference>
<protein>
    <submittedName>
        <fullName evidence="1">Uncharacterized protein</fullName>
    </submittedName>
</protein>
<dbReference type="AlphaFoldDB" id="A0A674GYT4"/>
<reference evidence="1" key="2">
    <citation type="submission" date="2025-08" db="UniProtKB">
        <authorList>
            <consortium name="Ensembl"/>
        </authorList>
    </citation>
    <scope>IDENTIFICATION</scope>
</reference>
<keyword evidence="2" id="KW-1185">Reference proteome</keyword>